<dbReference type="EMBL" id="CP019962">
    <property type="protein sequence ID" value="ARD66979.1"/>
    <property type="molecule type" value="Genomic_DNA"/>
</dbReference>
<dbReference type="PANTHER" id="PTHR43280:SF28">
    <property type="entry name" value="HTH-TYPE TRANSCRIPTIONAL ACTIVATOR RHAS"/>
    <property type="match status" value="1"/>
</dbReference>
<gene>
    <name evidence="5" type="ORF">B2M23_16220</name>
</gene>
<dbReference type="RefSeq" id="WP_038353775.1">
    <property type="nucleotide sequence ID" value="NZ_CP019962.1"/>
</dbReference>
<dbReference type="Pfam" id="PF12833">
    <property type="entry name" value="HTH_18"/>
    <property type="match status" value="1"/>
</dbReference>
<dbReference type="PROSITE" id="PS01124">
    <property type="entry name" value="HTH_ARAC_FAMILY_2"/>
    <property type="match status" value="1"/>
</dbReference>
<accession>A0AAC9QVU7</accession>
<dbReference type="KEGG" id="elim:B2M23_16220"/>
<dbReference type="InterPro" id="IPR009057">
    <property type="entry name" value="Homeodomain-like_sf"/>
</dbReference>
<protein>
    <submittedName>
        <fullName evidence="5">YSIRK-targeted surface antigen transcriptional regulator</fullName>
    </submittedName>
</protein>
<proteinExistence type="predicted"/>
<dbReference type="Gene3D" id="1.10.10.60">
    <property type="entry name" value="Homeodomain-like"/>
    <property type="match status" value="2"/>
</dbReference>
<reference evidence="6" key="1">
    <citation type="journal article" date="2017" name="Sci. Rep.">
        <title>Determination of the Genome and Primary Transcriptome of Syngas Fermenting Eubacterium limosum ATCC 8486.</title>
        <authorList>
            <person name="Song Y."/>
            <person name="Shin J."/>
            <person name="Jeong Y."/>
            <person name="Jin S."/>
            <person name="Lee J.K."/>
            <person name="Kim D.R."/>
            <person name="Kim S.C."/>
            <person name="Cho S."/>
            <person name="Cho B.K."/>
        </authorList>
    </citation>
    <scope>NUCLEOTIDE SEQUENCE [LARGE SCALE GENOMIC DNA]</scope>
    <source>
        <strain evidence="6">ATCC 8486</strain>
    </source>
</reference>
<keyword evidence="1" id="KW-0805">Transcription regulation</keyword>
<dbReference type="Proteomes" id="UP000192391">
    <property type="component" value="Chromosome"/>
</dbReference>
<dbReference type="InterPro" id="IPR024022">
    <property type="entry name" value="Tscrpt_reg_HTH_surface_antigen"/>
</dbReference>
<organism evidence="5 6">
    <name type="scientific">Eubacterium limosum</name>
    <dbReference type="NCBI Taxonomy" id="1736"/>
    <lineage>
        <taxon>Bacteria</taxon>
        <taxon>Bacillati</taxon>
        <taxon>Bacillota</taxon>
        <taxon>Clostridia</taxon>
        <taxon>Eubacteriales</taxon>
        <taxon>Eubacteriaceae</taxon>
        <taxon>Eubacterium</taxon>
    </lineage>
</organism>
<evidence type="ECO:0000256" key="1">
    <source>
        <dbReference type="ARBA" id="ARBA00023015"/>
    </source>
</evidence>
<evidence type="ECO:0000313" key="6">
    <source>
        <dbReference type="Proteomes" id="UP000192391"/>
    </source>
</evidence>
<dbReference type="GO" id="GO:0003700">
    <property type="term" value="F:DNA-binding transcription factor activity"/>
    <property type="evidence" value="ECO:0007669"/>
    <property type="project" value="InterPro"/>
</dbReference>
<dbReference type="SUPFAM" id="SSF46689">
    <property type="entry name" value="Homeodomain-like"/>
    <property type="match status" value="2"/>
</dbReference>
<name>A0AAC9QVU7_EUBLI</name>
<dbReference type="SMART" id="SM00342">
    <property type="entry name" value="HTH_ARAC"/>
    <property type="match status" value="1"/>
</dbReference>
<keyword evidence="2" id="KW-0238">DNA-binding</keyword>
<dbReference type="AlphaFoldDB" id="A0AAC9QVU7"/>
<evidence type="ECO:0000256" key="2">
    <source>
        <dbReference type="ARBA" id="ARBA00023125"/>
    </source>
</evidence>
<sequence>MNNFYKIIKSIHVISKLPIHVFDKKFLLKNLYVSNQVYILPYDFKKHLTQPNSKKSPYLFSGIFDEVFLQFCFKDIILILGPFITNHLDENNILKKIRTITRDENYENHLSRYLHHLPVFPLGDIRDILILLNFIFNGDDECPYSKELHQQVSLNEIKIKNNTINNYTNRIFNAENYLYYYEAQLLDLVRKGDLKSLKENLAKTSNSIIPNVSGDFIRTEKNYTIIILEKLSSQSIQLGHDITNIYRLRDFYIKQLENITELMDVLYVRDTAIIHFTKIMHDFLSGSCSSFVKSVIQFIGLNLYSSIKISDIANKFFVSESTLRSKFKKETGLSVIEYINKRKINEAKLLLRSGLSPLEVSGTLDYYDYSHFYKTFKKFTGISPKDYQFSTNLLDKEKII</sequence>
<feature type="domain" description="HTH araC/xylS-type" evidence="4">
    <location>
        <begin position="293"/>
        <end position="390"/>
    </location>
</feature>
<dbReference type="GO" id="GO:0043565">
    <property type="term" value="F:sequence-specific DNA binding"/>
    <property type="evidence" value="ECO:0007669"/>
    <property type="project" value="InterPro"/>
</dbReference>
<keyword evidence="3" id="KW-0804">Transcription</keyword>
<dbReference type="NCBIfam" id="TIGR04094">
    <property type="entry name" value="adjacent_YSIRK"/>
    <property type="match status" value="1"/>
</dbReference>
<evidence type="ECO:0000313" key="5">
    <source>
        <dbReference type="EMBL" id="ARD66979.1"/>
    </source>
</evidence>
<dbReference type="InterPro" id="IPR018060">
    <property type="entry name" value="HTH_AraC"/>
</dbReference>
<evidence type="ECO:0000256" key="3">
    <source>
        <dbReference type="ARBA" id="ARBA00023163"/>
    </source>
</evidence>
<dbReference type="PANTHER" id="PTHR43280">
    <property type="entry name" value="ARAC-FAMILY TRANSCRIPTIONAL REGULATOR"/>
    <property type="match status" value="1"/>
</dbReference>
<evidence type="ECO:0000259" key="4">
    <source>
        <dbReference type="PROSITE" id="PS01124"/>
    </source>
</evidence>